<organism evidence="7 8">
    <name type="scientific">Thalictrum thalictroides</name>
    <name type="common">Rue-anemone</name>
    <name type="synonym">Anemone thalictroides</name>
    <dbReference type="NCBI Taxonomy" id="46969"/>
    <lineage>
        <taxon>Eukaryota</taxon>
        <taxon>Viridiplantae</taxon>
        <taxon>Streptophyta</taxon>
        <taxon>Embryophyta</taxon>
        <taxon>Tracheophyta</taxon>
        <taxon>Spermatophyta</taxon>
        <taxon>Magnoliopsida</taxon>
        <taxon>Ranunculales</taxon>
        <taxon>Ranunculaceae</taxon>
        <taxon>Thalictroideae</taxon>
        <taxon>Thalictrum</taxon>
    </lineage>
</organism>
<dbReference type="GO" id="GO:0008270">
    <property type="term" value="F:zinc ion binding"/>
    <property type="evidence" value="ECO:0007669"/>
    <property type="project" value="UniProtKB-KW"/>
</dbReference>
<dbReference type="InterPro" id="IPR010666">
    <property type="entry name" value="Znf_GRF"/>
</dbReference>
<proteinExistence type="predicted"/>
<evidence type="ECO:0000313" key="8">
    <source>
        <dbReference type="Proteomes" id="UP000554482"/>
    </source>
</evidence>
<evidence type="ECO:0000256" key="1">
    <source>
        <dbReference type="ARBA" id="ARBA00022723"/>
    </source>
</evidence>
<dbReference type="OrthoDB" id="1436760at2759"/>
<evidence type="ECO:0000259" key="5">
    <source>
        <dbReference type="PROSITE" id="PS51999"/>
    </source>
</evidence>
<feature type="domain" description="GRF-type" evidence="5">
    <location>
        <begin position="33"/>
        <end position="77"/>
    </location>
</feature>
<dbReference type="EMBL" id="JABWDY010028893">
    <property type="protein sequence ID" value="KAF5186736.1"/>
    <property type="molecule type" value="Genomic_DNA"/>
</dbReference>
<sequence>MEIGAPSKTKNECWVCKQLDHYYSDCIWRNFPCVVDGCPSTMRVLVSKTERNYDRKFLRCKAQASTGCNGFIWMDEVEMQKGKGDANEETDNVKLHINGKIAMSVEGSVENICKLVKKLQLNE</sequence>
<dbReference type="Proteomes" id="UP000554482">
    <property type="component" value="Unassembled WGS sequence"/>
</dbReference>
<keyword evidence="1" id="KW-0479">Metal-binding</keyword>
<evidence type="ECO:0000313" key="7">
    <source>
        <dbReference type="EMBL" id="KAF5186736.1"/>
    </source>
</evidence>
<evidence type="ECO:0000256" key="2">
    <source>
        <dbReference type="ARBA" id="ARBA00022771"/>
    </source>
</evidence>
<evidence type="ECO:0000256" key="4">
    <source>
        <dbReference type="PROSITE-ProRule" id="PRU01343"/>
    </source>
</evidence>
<evidence type="ECO:0000256" key="3">
    <source>
        <dbReference type="ARBA" id="ARBA00022833"/>
    </source>
</evidence>
<accession>A0A7J6VNQ3</accession>
<keyword evidence="8" id="KW-1185">Reference proteome</keyword>
<dbReference type="EMBL" id="JABWDY010040625">
    <property type="protein sequence ID" value="KAF5177991.1"/>
    <property type="molecule type" value="Genomic_DNA"/>
</dbReference>
<dbReference type="PROSITE" id="PS51999">
    <property type="entry name" value="ZF_GRF"/>
    <property type="match status" value="1"/>
</dbReference>
<gene>
    <name evidence="7" type="ORF">FRX31_023678</name>
    <name evidence="6" type="ORF">FRX31_032423</name>
</gene>
<keyword evidence="2 4" id="KW-0863">Zinc-finger</keyword>
<evidence type="ECO:0000313" key="6">
    <source>
        <dbReference type="EMBL" id="KAF5177991.1"/>
    </source>
</evidence>
<name>A0A7J6VNQ3_THATH</name>
<reference evidence="7 8" key="1">
    <citation type="submission" date="2020-06" db="EMBL/GenBank/DDBJ databases">
        <title>Transcriptomic and genomic resources for Thalictrum thalictroides and T. hernandezii: Facilitating candidate gene discovery in an emerging model plant lineage.</title>
        <authorList>
            <person name="Arias T."/>
            <person name="Riano-Pachon D.M."/>
            <person name="Di Stilio V.S."/>
        </authorList>
    </citation>
    <scope>NUCLEOTIDE SEQUENCE [LARGE SCALE GENOMIC DNA]</scope>
    <source>
        <strain evidence="8">cv. WT478/WT964</strain>
        <strain evidence="7">WT478/WT964</strain>
        <tissue evidence="7">Leaves</tissue>
    </source>
</reference>
<keyword evidence="3" id="KW-0862">Zinc</keyword>
<comment type="caution">
    <text evidence="7">The sequence shown here is derived from an EMBL/GenBank/DDBJ whole genome shotgun (WGS) entry which is preliminary data.</text>
</comment>
<protein>
    <recommendedName>
        <fullName evidence="5">GRF-type domain-containing protein</fullName>
    </recommendedName>
</protein>
<dbReference type="AlphaFoldDB" id="A0A7J6VNQ3"/>